<accession>A0A7J7LJM7</accession>
<dbReference type="OrthoDB" id="2015534at2759"/>
<dbReference type="PANTHER" id="PTHR47876:SF3">
    <property type="entry name" value="PHYTOCHROME 1"/>
    <property type="match status" value="1"/>
</dbReference>
<dbReference type="Gene3D" id="3.30.450.20">
    <property type="entry name" value="PAS domain"/>
    <property type="match status" value="1"/>
</dbReference>
<evidence type="ECO:0000313" key="2">
    <source>
        <dbReference type="EMBL" id="KAF6142742.1"/>
    </source>
</evidence>
<dbReference type="SUPFAM" id="SSF55785">
    <property type="entry name" value="PYP-like sensor domain (PAS domain)"/>
    <property type="match status" value="1"/>
</dbReference>
<name>A0A7J7LJM7_9MAGN</name>
<evidence type="ECO:0000313" key="3">
    <source>
        <dbReference type="Proteomes" id="UP000541444"/>
    </source>
</evidence>
<comment type="caution">
    <text evidence="2">The sequence shown here is derived from an EMBL/GenBank/DDBJ whole genome shotgun (WGS) entry which is preliminary data.</text>
</comment>
<dbReference type="InterPro" id="IPR035965">
    <property type="entry name" value="PAS-like_dom_sf"/>
</dbReference>
<dbReference type="EMBL" id="JACGCM010002247">
    <property type="protein sequence ID" value="KAF6142742.1"/>
    <property type="molecule type" value="Genomic_DNA"/>
</dbReference>
<feature type="domain" description="PAS fold-2" evidence="1">
    <location>
        <begin position="97"/>
        <end position="212"/>
    </location>
</feature>
<evidence type="ECO:0000259" key="1">
    <source>
        <dbReference type="Pfam" id="PF08446"/>
    </source>
</evidence>
<keyword evidence="3" id="KW-1185">Reference proteome</keyword>
<dbReference type="GO" id="GO:0006355">
    <property type="term" value="P:regulation of DNA-templated transcription"/>
    <property type="evidence" value="ECO:0007669"/>
    <property type="project" value="InterPro"/>
</dbReference>
<dbReference type="AlphaFoldDB" id="A0A7J7LJM7"/>
<gene>
    <name evidence="2" type="ORF">GIB67_018453</name>
</gene>
<sequence>MRDPKRGVLRMKNQLQEVQLEERISSSIPGQSSSIVSLSNHSARTAAQTSMDAKLNAEFEKSVGSFGNSRSLSVTKGVIISEQEQQAMPDEVSTMVYLQKMQKGKEIQSFGRLVAVDEKTSKITAYSENAPEMLTKVTDGKYSDGEHPVLRMGTDIRTLFTTPNASALEKVLGFGEVSLPNPVLVHCKTSGKPFYAIFHRVTGSLIIDFEPVKPYEMPIITTGALQSYKFAAKGIERLQSFSSGCMEGLCDALVHP</sequence>
<reference evidence="2 3" key="1">
    <citation type="journal article" date="2020" name="IScience">
        <title>Genome Sequencing of the Endangered Kingdonia uniflora (Circaeasteraceae, Ranunculales) Reveals Potential Mechanisms of Evolutionary Specialization.</title>
        <authorList>
            <person name="Sun Y."/>
            <person name="Deng T."/>
            <person name="Zhang A."/>
            <person name="Moore M.J."/>
            <person name="Landis J.B."/>
            <person name="Lin N."/>
            <person name="Zhang H."/>
            <person name="Zhang X."/>
            <person name="Huang J."/>
            <person name="Zhang X."/>
            <person name="Sun H."/>
            <person name="Wang H."/>
        </authorList>
    </citation>
    <scope>NUCLEOTIDE SEQUENCE [LARGE SCALE GENOMIC DNA]</scope>
    <source>
        <strain evidence="2">TB1705</strain>
        <tissue evidence="2">Leaf</tissue>
    </source>
</reference>
<dbReference type="Pfam" id="PF08446">
    <property type="entry name" value="PAS_2"/>
    <property type="match status" value="1"/>
</dbReference>
<dbReference type="InterPro" id="IPR013654">
    <property type="entry name" value="PAS_2"/>
</dbReference>
<protein>
    <recommendedName>
        <fullName evidence="1">PAS fold-2 domain-containing protein</fullName>
    </recommendedName>
</protein>
<dbReference type="PANTHER" id="PTHR47876">
    <property type="entry name" value="OS08G0260000 PROTEIN"/>
    <property type="match status" value="1"/>
</dbReference>
<dbReference type="Proteomes" id="UP000541444">
    <property type="component" value="Unassembled WGS sequence"/>
</dbReference>
<proteinExistence type="predicted"/>
<organism evidence="2 3">
    <name type="scientific">Kingdonia uniflora</name>
    <dbReference type="NCBI Taxonomy" id="39325"/>
    <lineage>
        <taxon>Eukaryota</taxon>
        <taxon>Viridiplantae</taxon>
        <taxon>Streptophyta</taxon>
        <taxon>Embryophyta</taxon>
        <taxon>Tracheophyta</taxon>
        <taxon>Spermatophyta</taxon>
        <taxon>Magnoliopsida</taxon>
        <taxon>Ranunculales</taxon>
        <taxon>Circaeasteraceae</taxon>
        <taxon>Kingdonia</taxon>
    </lineage>
</organism>